<keyword evidence="4" id="KW-0804">Transcription</keyword>
<evidence type="ECO:0000313" key="7">
    <source>
        <dbReference type="Proteomes" id="UP000011728"/>
    </source>
</evidence>
<evidence type="ECO:0000256" key="3">
    <source>
        <dbReference type="ARBA" id="ARBA00023125"/>
    </source>
</evidence>
<dbReference type="Gene3D" id="3.40.190.10">
    <property type="entry name" value="Periplasmic binding protein-like II"/>
    <property type="match status" value="2"/>
</dbReference>
<sequence length="293" mass="33642">MYINKLVYFISVAENLNFTKAAQECHLAQPAISQQINSLEHEIGFQLFIRTSKNVVLTEAGKVFYEEVKKIIEGYKTAVKKAESVAYGFEGMITIGICGGTEEVFLPQILKVFKEMYPLIGFEFRRAAFNDISKQLENKIYDIVFTWPYDLEGLKNIGYKIIFEDEACAMMSFNNKISEKPRVSKGELAMENNIMVAYEKKTKTYKHFSEFYGKYNIKPKSIITVEDSEILNLMIDLNMGISIVPKRIKELNSNRFSFVEIQGEPHSIKFCVAYLKENTNPCVELFVNNAAIR</sequence>
<dbReference type="InterPro" id="IPR036388">
    <property type="entry name" value="WH-like_DNA-bd_sf"/>
</dbReference>
<dbReference type="InterPro" id="IPR005119">
    <property type="entry name" value="LysR_subst-bd"/>
</dbReference>
<dbReference type="SUPFAM" id="SSF46785">
    <property type="entry name" value="Winged helix' DNA-binding domain"/>
    <property type="match status" value="1"/>
</dbReference>
<dbReference type="RefSeq" id="WP_015394453.1">
    <property type="nucleotide sequence ID" value="NC_020291.1"/>
</dbReference>
<dbReference type="Pfam" id="PF03466">
    <property type="entry name" value="LysR_substrate"/>
    <property type="match status" value="1"/>
</dbReference>
<dbReference type="eggNOG" id="COG0583">
    <property type="taxonomic scope" value="Bacteria"/>
</dbReference>
<evidence type="ECO:0000256" key="1">
    <source>
        <dbReference type="ARBA" id="ARBA00009437"/>
    </source>
</evidence>
<dbReference type="PATRIC" id="fig|931276.5.peg.4421"/>
<dbReference type="OrthoDB" id="108771at2"/>
<dbReference type="InterPro" id="IPR000847">
    <property type="entry name" value="LysR_HTH_N"/>
</dbReference>
<dbReference type="SUPFAM" id="SSF53850">
    <property type="entry name" value="Periplasmic binding protein-like II"/>
    <property type="match status" value="1"/>
</dbReference>
<feature type="domain" description="HTH lysR-type" evidence="5">
    <location>
        <begin position="1"/>
        <end position="58"/>
    </location>
</feature>
<dbReference type="STRING" id="36745.CLSAP_41550"/>
<proteinExistence type="inferred from homology"/>
<accession>M1N3V7</accession>
<keyword evidence="3" id="KW-0238">DNA-binding</keyword>
<reference evidence="6 7" key="1">
    <citation type="submission" date="2013-02" db="EMBL/GenBank/DDBJ databases">
        <title>Genome sequence of Clostridium saccharoperbutylacetonicum N1-4(HMT).</title>
        <authorList>
            <person name="Poehlein A."/>
            <person name="Daniel R."/>
        </authorList>
    </citation>
    <scope>NUCLEOTIDE SEQUENCE [LARGE SCALE GENOMIC DNA]</scope>
    <source>
        <strain evidence="7">N1-4(HMT)</strain>
    </source>
</reference>
<comment type="similarity">
    <text evidence="1">Belongs to the LysR transcriptional regulatory family.</text>
</comment>
<evidence type="ECO:0000259" key="5">
    <source>
        <dbReference type="PROSITE" id="PS50931"/>
    </source>
</evidence>
<keyword evidence="7" id="KW-1185">Reference proteome</keyword>
<evidence type="ECO:0000313" key="6">
    <source>
        <dbReference type="EMBL" id="AGF58142.1"/>
    </source>
</evidence>
<dbReference type="Proteomes" id="UP000011728">
    <property type="component" value="Chromosome"/>
</dbReference>
<dbReference type="Gene3D" id="1.10.10.10">
    <property type="entry name" value="Winged helix-like DNA-binding domain superfamily/Winged helix DNA-binding domain"/>
    <property type="match status" value="1"/>
</dbReference>
<name>M1N3V7_9CLOT</name>
<dbReference type="CDD" id="cd05466">
    <property type="entry name" value="PBP2_LTTR_substrate"/>
    <property type="match status" value="1"/>
</dbReference>
<dbReference type="GO" id="GO:0003700">
    <property type="term" value="F:DNA-binding transcription factor activity"/>
    <property type="evidence" value="ECO:0007669"/>
    <property type="project" value="InterPro"/>
</dbReference>
<dbReference type="PROSITE" id="PS50931">
    <property type="entry name" value="HTH_LYSR"/>
    <property type="match status" value="1"/>
</dbReference>
<dbReference type="AlphaFoldDB" id="M1N3V7"/>
<dbReference type="EMBL" id="CP004121">
    <property type="protein sequence ID" value="AGF58142.1"/>
    <property type="molecule type" value="Genomic_DNA"/>
</dbReference>
<evidence type="ECO:0000256" key="2">
    <source>
        <dbReference type="ARBA" id="ARBA00023015"/>
    </source>
</evidence>
<evidence type="ECO:0000256" key="4">
    <source>
        <dbReference type="ARBA" id="ARBA00023163"/>
    </source>
</evidence>
<dbReference type="PRINTS" id="PR00039">
    <property type="entry name" value="HTHLYSR"/>
</dbReference>
<dbReference type="PANTHER" id="PTHR30346">
    <property type="entry name" value="TRANSCRIPTIONAL DUAL REGULATOR HCAR-RELATED"/>
    <property type="match status" value="1"/>
</dbReference>
<dbReference type="InterPro" id="IPR036390">
    <property type="entry name" value="WH_DNA-bd_sf"/>
</dbReference>
<dbReference type="KEGG" id="csr:Cspa_c43890"/>
<organism evidence="6 7">
    <name type="scientific">Clostridium saccharoperbutylacetonicum N1-4(HMT)</name>
    <dbReference type="NCBI Taxonomy" id="931276"/>
    <lineage>
        <taxon>Bacteria</taxon>
        <taxon>Bacillati</taxon>
        <taxon>Bacillota</taxon>
        <taxon>Clostridia</taxon>
        <taxon>Eubacteriales</taxon>
        <taxon>Clostridiaceae</taxon>
        <taxon>Clostridium</taxon>
    </lineage>
</organism>
<dbReference type="GO" id="GO:0003677">
    <property type="term" value="F:DNA binding"/>
    <property type="evidence" value="ECO:0007669"/>
    <property type="project" value="UniProtKB-KW"/>
</dbReference>
<dbReference type="GO" id="GO:0032993">
    <property type="term" value="C:protein-DNA complex"/>
    <property type="evidence" value="ECO:0007669"/>
    <property type="project" value="TreeGrafter"/>
</dbReference>
<dbReference type="HOGENOM" id="CLU_039613_6_2_9"/>
<dbReference type="FunFam" id="1.10.10.10:FF:000001">
    <property type="entry name" value="LysR family transcriptional regulator"/>
    <property type="match status" value="1"/>
</dbReference>
<gene>
    <name evidence="6" type="ORF">Cspa_c43890</name>
</gene>
<keyword evidence="2" id="KW-0805">Transcription regulation</keyword>
<dbReference type="Pfam" id="PF00126">
    <property type="entry name" value="HTH_1"/>
    <property type="match status" value="1"/>
</dbReference>
<dbReference type="PANTHER" id="PTHR30346:SF0">
    <property type="entry name" value="HCA OPERON TRANSCRIPTIONAL ACTIVATOR HCAR"/>
    <property type="match status" value="1"/>
</dbReference>
<protein>
    <submittedName>
        <fullName evidence="6">Transcriptional regulator</fullName>
    </submittedName>
</protein>